<evidence type="ECO:0000256" key="9">
    <source>
        <dbReference type="ARBA" id="ARBA00023242"/>
    </source>
</evidence>
<evidence type="ECO:0000256" key="10">
    <source>
        <dbReference type="RuleBase" id="RU004070"/>
    </source>
</evidence>
<comment type="similarity">
    <text evidence="2 10">Belongs to the MCM family.</text>
</comment>
<dbReference type="Pfam" id="PF17207">
    <property type="entry name" value="MCM_OB"/>
    <property type="match status" value="1"/>
</dbReference>
<dbReference type="InterPro" id="IPR018525">
    <property type="entry name" value="MCM_CS"/>
</dbReference>
<dbReference type="InterPro" id="IPR041562">
    <property type="entry name" value="MCM_lid"/>
</dbReference>
<comment type="function">
    <text evidence="11">Acts as component of the MCM2-7 complex (MCM complex) which is the replicative helicase essential for 'once per cell cycle' DNA replication initiation and elongation in eukaryotic cells. The active ATPase sites in the MCM2-7 ring are formed through the interaction surfaces of two neighboring subunits such that a critical structure of a conserved arginine finger motif is provided in trans relative to the ATP-binding site of the Walker A box of the adjacent subunit. The six ATPase active sites, however, are likely to contribute differentially to the complex helicase activity.</text>
</comment>
<dbReference type="GO" id="GO:0016887">
    <property type="term" value="F:ATP hydrolysis activity"/>
    <property type="evidence" value="ECO:0007669"/>
    <property type="project" value="RHEA"/>
</dbReference>
<dbReference type="InterPro" id="IPR033762">
    <property type="entry name" value="MCM_OB"/>
</dbReference>
<evidence type="ECO:0000313" key="13">
    <source>
        <dbReference type="EMBL" id="KCZ81871.1"/>
    </source>
</evidence>
<dbReference type="GO" id="GO:0005524">
    <property type="term" value="F:ATP binding"/>
    <property type="evidence" value="ECO:0007669"/>
    <property type="project" value="UniProtKB-UniRule"/>
</dbReference>
<evidence type="ECO:0000256" key="6">
    <source>
        <dbReference type="ARBA" id="ARBA00022806"/>
    </source>
</evidence>
<keyword evidence="4 10" id="KW-0547">Nucleotide-binding</keyword>
<dbReference type="STRING" id="1288291.A0A059F4H0"/>
<dbReference type="GO" id="GO:0043596">
    <property type="term" value="C:nuclear replication fork"/>
    <property type="evidence" value="ECO:0007669"/>
    <property type="project" value="UniProtKB-ARBA"/>
</dbReference>
<dbReference type="OrthoDB" id="2190494at2759"/>
<keyword evidence="8 10" id="KW-0238">DNA-binding</keyword>
<comment type="catalytic activity">
    <reaction evidence="11">
        <text>ATP + H2O = ADP + phosphate + H(+)</text>
        <dbReference type="Rhea" id="RHEA:13065"/>
        <dbReference type="ChEBI" id="CHEBI:15377"/>
        <dbReference type="ChEBI" id="CHEBI:15378"/>
        <dbReference type="ChEBI" id="CHEBI:30616"/>
        <dbReference type="ChEBI" id="CHEBI:43474"/>
        <dbReference type="ChEBI" id="CHEBI:456216"/>
        <dbReference type="EC" id="3.6.4.12"/>
    </reaction>
</comment>
<dbReference type="Pfam" id="PF14551">
    <property type="entry name" value="MCM_N"/>
    <property type="match status" value="1"/>
</dbReference>
<dbReference type="Pfam" id="PF00493">
    <property type="entry name" value="MCM"/>
    <property type="match status" value="1"/>
</dbReference>
<keyword evidence="6 11" id="KW-0347">Helicase</keyword>
<organism evidence="13 14">
    <name type="scientific">Anncaliia algerae PRA339</name>
    <dbReference type="NCBI Taxonomy" id="1288291"/>
    <lineage>
        <taxon>Eukaryota</taxon>
        <taxon>Fungi</taxon>
        <taxon>Fungi incertae sedis</taxon>
        <taxon>Microsporidia</taxon>
        <taxon>Tubulinosematoidea</taxon>
        <taxon>Tubulinosematidae</taxon>
        <taxon>Anncaliia</taxon>
    </lineage>
</organism>
<dbReference type="SUPFAM" id="SSF52540">
    <property type="entry name" value="P-loop containing nucleoside triphosphate hydrolases"/>
    <property type="match status" value="1"/>
</dbReference>
<evidence type="ECO:0000256" key="7">
    <source>
        <dbReference type="ARBA" id="ARBA00022840"/>
    </source>
</evidence>
<dbReference type="PRINTS" id="PR01660">
    <property type="entry name" value="MCMPROTEIN4"/>
</dbReference>
<keyword evidence="7 10" id="KW-0067">ATP-binding</keyword>
<dbReference type="InterPro" id="IPR027417">
    <property type="entry name" value="P-loop_NTPase"/>
</dbReference>
<dbReference type="Gene3D" id="2.20.28.10">
    <property type="match status" value="1"/>
</dbReference>
<dbReference type="GO" id="GO:0005656">
    <property type="term" value="C:nuclear pre-replicative complex"/>
    <property type="evidence" value="ECO:0007669"/>
    <property type="project" value="UniProtKB-ARBA"/>
</dbReference>
<dbReference type="EMBL" id="KK365136">
    <property type="protein sequence ID" value="KCZ81871.1"/>
    <property type="molecule type" value="Genomic_DNA"/>
</dbReference>
<dbReference type="InterPro" id="IPR027925">
    <property type="entry name" value="MCM_N"/>
</dbReference>
<dbReference type="PANTHER" id="PTHR11630">
    <property type="entry name" value="DNA REPLICATION LICENSING FACTOR MCM FAMILY MEMBER"/>
    <property type="match status" value="1"/>
</dbReference>
<dbReference type="Proteomes" id="UP000030655">
    <property type="component" value="Unassembled WGS sequence"/>
</dbReference>
<dbReference type="PROSITE" id="PS00847">
    <property type="entry name" value="MCM_1"/>
    <property type="match status" value="1"/>
</dbReference>
<sequence>MDPSQISSAFSFEDFSHDMNSPFSSVLSQPVIETERIKVIWGTTINVQHTSEKVKQFIRSSEKYLSKLNDSIYAQLSIFEIDCVDLSKELCEQLELFPQETISIFEMSINEVAYEMSPDSLINLKIMLKNIGKEISIRNFEPKDLDRIIRMKGLVTRVSPVMPEIVKAFYKCVNCKNELLIEQYKGIITEPTNCDCGSKMSYQLIINKCVYADKQIVKLQELPENLKAGSTPMPITVLLSGQSVDCIIPGDKIDLIGILRAVPVKLNATTRKVKNNFRVYVEFLSYEKITQYLQEIKEEDAKVPLDRIKSLRDNPECYEILANMIAPSVYGMVNTKKALLLQLFGGVRKEINNMTLRGDINILLAGDPGVSKSQLLSFIHRISARGIYTSGRGSSAVGLSASVKRDIDTHAFVLEPGALVLSDNGICCIDEFDKMSDNTKSVLHEVMEQQTVTIAKAGIITTLNARCSILASCNPIESKYNPRKSIIENLNLIPTLLSRFDIICILIDKIDEENDRAVSYHILDLYSVDVEEEIEFLKEYIKEAKKINPILSRESIIELKNAYCDLRQLDNGKTITATTRQLESLIRLSEARARVRLSDTISVEDVKEAVRLVRESLLMYAVDPLTGKIDMDLVITGKSSHKKRMIEEMKMEVLKHLTNPIKFNDLLEILKSDEKLLNEVINVLVNEEIIFYNDKTGIIEKIDKN</sequence>
<name>A0A059F4H0_9MICR</name>
<dbReference type="GO" id="GO:1902975">
    <property type="term" value="P:mitotic DNA replication initiation"/>
    <property type="evidence" value="ECO:0007669"/>
    <property type="project" value="TreeGrafter"/>
</dbReference>
<dbReference type="PRINTS" id="PR01657">
    <property type="entry name" value="MCMFAMILY"/>
</dbReference>
<evidence type="ECO:0000313" key="14">
    <source>
        <dbReference type="Proteomes" id="UP000030655"/>
    </source>
</evidence>
<comment type="subunit">
    <text evidence="11">Component of the MCM2-7 complex.</text>
</comment>
<dbReference type="GO" id="GO:0006279">
    <property type="term" value="P:premeiotic DNA replication"/>
    <property type="evidence" value="ECO:0007669"/>
    <property type="project" value="UniProtKB-ARBA"/>
</dbReference>
<evidence type="ECO:0000256" key="2">
    <source>
        <dbReference type="ARBA" id="ARBA00008010"/>
    </source>
</evidence>
<evidence type="ECO:0000256" key="4">
    <source>
        <dbReference type="ARBA" id="ARBA00022741"/>
    </source>
</evidence>
<keyword evidence="14" id="KW-1185">Reference proteome</keyword>
<reference evidence="14" key="1">
    <citation type="submission" date="2013-02" db="EMBL/GenBank/DDBJ databases">
        <authorList>
            <consortium name="The Broad Institute Genome Sequencing Platform"/>
            <person name="Cuomo C."/>
            <person name="Becnel J."/>
            <person name="Sanscrainte N."/>
            <person name="Walker B."/>
            <person name="Young S.K."/>
            <person name="Zeng Q."/>
            <person name="Gargeya S."/>
            <person name="Fitzgerald M."/>
            <person name="Haas B."/>
            <person name="Abouelleil A."/>
            <person name="Alvarado L."/>
            <person name="Arachchi H.M."/>
            <person name="Berlin A.M."/>
            <person name="Chapman S.B."/>
            <person name="Dewar J."/>
            <person name="Goldberg J."/>
            <person name="Griggs A."/>
            <person name="Gujja S."/>
            <person name="Hansen M."/>
            <person name="Howarth C."/>
            <person name="Imamovic A."/>
            <person name="Larimer J."/>
            <person name="McCowan C."/>
            <person name="Murphy C."/>
            <person name="Neiman D."/>
            <person name="Pearson M."/>
            <person name="Priest M."/>
            <person name="Roberts A."/>
            <person name="Saif S."/>
            <person name="Shea T."/>
            <person name="Sisk P."/>
            <person name="Sykes S."/>
            <person name="Wortman J."/>
            <person name="Nusbaum C."/>
            <person name="Birren B."/>
        </authorList>
    </citation>
    <scope>NUCLEOTIDE SEQUENCE [LARGE SCALE GENOMIC DNA]</scope>
    <source>
        <strain evidence="14">PRA339</strain>
    </source>
</reference>
<dbReference type="Gene3D" id="2.40.50.140">
    <property type="entry name" value="Nucleic acid-binding proteins"/>
    <property type="match status" value="1"/>
</dbReference>
<dbReference type="VEuPathDB" id="MicrosporidiaDB:H312_00772"/>
<dbReference type="GO" id="GO:0000727">
    <property type="term" value="P:double-strand break repair via break-induced replication"/>
    <property type="evidence" value="ECO:0007669"/>
    <property type="project" value="TreeGrafter"/>
</dbReference>
<dbReference type="Gene3D" id="3.40.50.300">
    <property type="entry name" value="P-loop containing nucleotide triphosphate hydrolases"/>
    <property type="match status" value="1"/>
</dbReference>
<evidence type="ECO:0000256" key="1">
    <source>
        <dbReference type="ARBA" id="ARBA00004123"/>
    </source>
</evidence>
<feature type="domain" description="MCM C-terminal AAA(+) ATPase" evidence="12">
    <location>
        <begin position="317"/>
        <end position="522"/>
    </location>
</feature>
<dbReference type="InterPro" id="IPR001208">
    <property type="entry name" value="MCM_dom"/>
</dbReference>
<evidence type="ECO:0000259" key="12">
    <source>
        <dbReference type="PROSITE" id="PS50051"/>
    </source>
</evidence>
<dbReference type="SUPFAM" id="SSF50249">
    <property type="entry name" value="Nucleic acid-binding proteins"/>
    <property type="match status" value="1"/>
</dbReference>
<dbReference type="GO" id="GO:0017116">
    <property type="term" value="F:single-stranded DNA helicase activity"/>
    <property type="evidence" value="ECO:0007669"/>
    <property type="project" value="TreeGrafter"/>
</dbReference>
<keyword evidence="5 11" id="KW-0378">Hydrolase</keyword>
<dbReference type="PROSITE" id="PS50051">
    <property type="entry name" value="MCM_2"/>
    <property type="match status" value="1"/>
</dbReference>
<evidence type="ECO:0000256" key="11">
    <source>
        <dbReference type="RuleBase" id="RU368062"/>
    </source>
</evidence>
<dbReference type="GO" id="GO:0003697">
    <property type="term" value="F:single-stranded DNA binding"/>
    <property type="evidence" value="ECO:0007669"/>
    <property type="project" value="TreeGrafter"/>
</dbReference>
<dbReference type="HOGENOM" id="CLU_000995_7_2_1"/>
<dbReference type="EC" id="3.6.4.12" evidence="11"/>
<keyword evidence="3 11" id="KW-0235">DNA replication</keyword>
<evidence type="ECO:0000256" key="5">
    <source>
        <dbReference type="ARBA" id="ARBA00022801"/>
    </source>
</evidence>
<dbReference type="GO" id="GO:0006271">
    <property type="term" value="P:DNA strand elongation involved in DNA replication"/>
    <property type="evidence" value="ECO:0007669"/>
    <property type="project" value="TreeGrafter"/>
</dbReference>
<dbReference type="GO" id="GO:0042555">
    <property type="term" value="C:MCM complex"/>
    <property type="evidence" value="ECO:0007669"/>
    <property type="project" value="UniProtKB-UniRule"/>
</dbReference>
<dbReference type="PANTHER" id="PTHR11630:SF66">
    <property type="entry name" value="DNA REPLICATION LICENSING FACTOR MCM4"/>
    <property type="match status" value="1"/>
</dbReference>
<gene>
    <name evidence="13" type="ORF">H312_00772</name>
</gene>
<accession>A0A059F4H0</accession>
<keyword evidence="9 11" id="KW-0539">Nucleus</keyword>
<dbReference type="FunFam" id="2.20.28.10:FF:000003">
    <property type="entry name" value="DNA helicase"/>
    <property type="match status" value="1"/>
</dbReference>
<dbReference type="Pfam" id="PF17855">
    <property type="entry name" value="MCM_lid"/>
    <property type="match status" value="1"/>
</dbReference>
<dbReference type="GO" id="GO:0097373">
    <property type="term" value="C:MCM core complex"/>
    <property type="evidence" value="ECO:0007669"/>
    <property type="project" value="UniProtKB-ARBA"/>
</dbReference>
<dbReference type="SMART" id="SM00350">
    <property type="entry name" value="MCM"/>
    <property type="match status" value="1"/>
</dbReference>
<proteinExistence type="inferred from homology"/>
<evidence type="ECO:0000256" key="3">
    <source>
        <dbReference type="ARBA" id="ARBA00022705"/>
    </source>
</evidence>
<dbReference type="FunFam" id="3.40.50.300:FF:000826">
    <property type="entry name" value="Replicative DNA helicase Mcm"/>
    <property type="match status" value="1"/>
</dbReference>
<dbReference type="InterPro" id="IPR031327">
    <property type="entry name" value="MCM"/>
</dbReference>
<protein>
    <recommendedName>
        <fullName evidence="11">DNA replication licensing factor MCM4</fullName>
        <ecNumber evidence="11">3.6.4.12</ecNumber>
    </recommendedName>
</protein>
<reference evidence="13 14" key="2">
    <citation type="submission" date="2014-03" db="EMBL/GenBank/DDBJ databases">
        <title>The Genome Sequence of Anncaliia algerae insect isolate PRA339.</title>
        <authorList>
            <consortium name="The Broad Institute Genome Sequencing Platform"/>
            <consortium name="The Broad Institute Genome Sequencing Center for Infectious Disease"/>
            <person name="Cuomo C."/>
            <person name="Becnel J."/>
            <person name="Sanscrainte N."/>
            <person name="Walker B."/>
            <person name="Young S.K."/>
            <person name="Zeng Q."/>
            <person name="Gargeya S."/>
            <person name="Fitzgerald M."/>
            <person name="Haas B."/>
            <person name="Abouelleil A."/>
            <person name="Alvarado L."/>
            <person name="Arachchi H.M."/>
            <person name="Berlin A.M."/>
            <person name="Chapman S.B."/>
            <person name="Dewar J."/>
            <person name="Goldberg J."/>
            <person name="Griggs A."/>
            <person name="Gujja S."/>
            <person name="Hansen M."/>
            <person name="Howarth C."/>
            <person name="Imamovic A."/>
            <person name="Larimer J."/>
            <person name="McCowan C."/>
            <person name="Murphy C."/>
            <person name="Neiman D."/>
            <person name="Pearson M."/>
            <person name="Priest M."/>
            <person name="Roberts A."/>
            <person name="Saif S."/>
            <person name="Shea T."/>
            <person name="Sisk P."/>
            <person name="Sykes S."/>
            <person name="Wortman J."/>
            <person name="Nusbaum C."/>
            <person name="Birren B."/>
        </authorList>
    </citation>
    <scope>NUCLEOTIDE SEQUENCE [LARGE SCALE GENOMIC DNA]</scope>
    <source>
        <strain evidence="13 14">PRA339</strain>
    </source>
</reference>
<dbReference type="InterPro" id="IPR012340">
    <property type="entry name" value="NA-bd_OB-fold"/>
</dbReference>
<dbReference type="InterPro" id="IPR008047">
    <property type="entry name" value="MCM_4"/>
</dbReference>
<dbReference type="GO" id="GO:0031261">
    <property type="term" value="C:DNA replication preinitiation complex"/>
    <property type="evidence" value="ECO:0007669"/>
    <property type="project" value="UniProtKB-ARBA"/>
</dbReference>
<dbReference type="AlphaFoldDB" id="A0A059F4H0"/>
<evidence type="ECO:0000256" key="8">
    <source>
        <dbReference type="ARBA" id="ARBA00023125"/>
    </source>
</evidence>
<comment type="subcellular location">
    <subcellularLocation>
        <location evidence="1">Nucleus</location>
    </subcellularLocation>
</comment>